<dbReference type="AlphaFoldDB" id="A0A072UW86"/>
<dbReference type="Proteomes" id="UP000002051">
    <property type="component" value="Chromosome 4"/>
</dbReference>
<reference evidence="2 4" key="1">
    <citation type="journal article" date="2011" name="Nature">
        <title>The Medicago genome provides insight into the evolution of rhizobial symbioses.</title>
        <authorList>
            <person name="Young N.D."/>
            <person name="Debelle F."/>
            <person name="Oldroyd G.E."/>
            <person name="Geurts R."/>
            <person name="Cannon S.B."/>
            <person name="Udvardi M.K."/>
            <person name="Benedito V.A."/>
            <person name="Mayer K.F."/>
            <person name="Gouzy J."/>
            <person name="Schoof H."/>
            <person name="Van de Peer Y."/>
            <person name="Proost S."/>
            <person name="Cook D.R."/>
            <person name="Meyers B.C."/>
            <person name="Spannagl M."/>
            <person name="Cheung F."/>
            <person name="De Mita S."/>
            <person name="Krishnakumar V."/>
            <person name="Gundlach H."/>
            <person name="Zhou S."/>
            <person name="Mudge J."/>
            <person name="Bharti A.K."/>
            <person name="Murray J.D."/>
            <person name="Naoumkina M.A."/>
            <person name="Rosen B."/>
            <person name="Silverstein K.A."/>
            <person name="Tang H."/>
            <person name="Rombauts S."/>
            <person name="Zhao P.X."/>
            <person name="Zhou P."/>
            <person name="Barbe V."/>
            <person name="Bardou P."/>
            <person name="Bechner M."/>
            <person name="Bellec A."/>
            <person name="Berger A."/>
            <person name="Berges H."/>
            <person name="Bidwell S."/>
            <person name="Bisseling T."/>
            <person name="Choisne N."/>
            <person name="Couloux A."/>
            <person name="Denny R."/>
            <person name="Deshpande S."/>
            <person name="Dai X."/>
            <person name="Doyle J.J."/>
            <person name="Dudez A.M."/>
            <person name="Farmer A.D."/>
            <person name="Fouteau S."/>
            <person name="Franken C."/>
            <person name="Gibelin C."/>
            <person name="Gish J."/>
            <person name="Goldstein S."/>
            <person name="Gonzalez A.J."/>
            <person name="Green P.J."/>
            <person name="Hallab A."/>
            <person name="Hartog M."/>
            <person name="Hua A."/>
            <person name="Humphray S.J."/>
            <person name="Jeong D.H."/>
            <person name="Jing Y."/>
            <person name="Jocker A."/>
            <person name="Kenton S.M."/>
            <person name="Kim D.J."/>
            <person name="Klee K."/>
            <person name="Lai H."/>
            <person name="Lang C."/>
            <person name="Lin S."/>
            <person name="Macmil S.L."/>
            <person name="Magdelenat G."/>
            <person name="Matthews L."/>
            <person name="McCorrison J."/>
            <person name="Monaghan E.L."/>
            <person name="Mun J.H."/>
            <person name="Najar F.Z."/>
            <person name="Nicholson C."/>
            <person name="Noirot C."/>
            <person name="O'Bleness M."/>
            <person name="Paule C.R."/>
            <person name="Poulain J."/>
            <person name="Prion F."/>
            <person name="Qin B."/>
            <person name="Qu C."/>
            <person name="Retzel E.F."/>
            <person name="Riddle C."/>
            <person name="Sallet E."/>
            <person name="Samain S."/>
            <person name="Samson N."/>
            <person name="Sanders I."/>
            <person name="Saurat O."/>
            <person name="Scarpelli C."/>
            <person name="Schiex T."/>
            <person name="Segurens B."/>
            <person name="Severin A.J."/>
            <person name="Sherrier D.J."/>
            <person name="Shi R."/>
            <person name="Sims S."/>
            <person name="Singer S.R."/>
            <person name="Sinharoy S."/>
            <person name="Sterck L."/>
            <person name="Viollet A."/>
            <person name="Wang B.B."/>
            <person name="Wang K."/>
            <person name="Wang M."/>
            <person name="Wang X."/>
            <person name="Warfsmann J."/>
            <person name="Weissenbach J."/>
            <person name="White D.D."/>
            <person name="White J.D."/>
            <person name="Wiley G.B."/>
            <person name="Wincker P."/>
            <person name="Xing Y."/>
            <person name="Yang L."/>
            <person name="Yao Z."/>
            <person name="Ying F."/>
            <person name="Zhai J."/>
            <person name="Zhou L."/>
            <person name="Zuber A."/>
            <person name="Denarie J."/>
            <person name="Dixon R.A."/>
            <person name="May G.D."/>
            <person name="Schwartz D.C."/>
            <person name="Rogers J."/>
            <person name="Quetier F."/>
            <person name="Town C.D."/>
            <person name="Roe B.A."/>
        </authorList>
    </citation>
    <scope>NUCLEOTIDE SEQUENCE [LARGE SCALE GENOMIC DNA]</scope>
    <source>
        <strain evidence="2">A17</strain>
        <strain evidence="3 4">cv. Jemalong A17</strain>
    </source>
</reference>
<name>A0A072UW86_MEDTR</name>
<dbReference type="HOGENOM" id="CLU_2926078_0_0_1"/>
<feature type="compositionally biased region" description="Basic and acidic residues" evidence="1">
    <location>
        <begin position="25"/>
        <end position="51"/>
    </location>
</feature>
<proteinExistence type="predicted"/>
<gene>
    <name evidence="2" type="ordered locus">MTR_4g063680</name>
</gene>
<dbReference type="PaxDb" id="3880-AES66069"/>
<sequence>MDLVGYLENVDMVVIIDNMNLSSRSLEEMHQSRRSETRSHQHGYSRDKEEAIGGGGGGGRR</sequence>
<reference evidence="3" key="3">
    <citation type="submission" date="2015-04" db="UniProtKB">
        <authorList>
            <consortium name="EnsemblPlants"/>
        </authorList>
    </citation>
    <scope>IDENTIFICATION</scope>
    <source>
        <strain evidence="3">cv. Jemalong A17</strain>
    </source>
</reference>
<organism evidence="2 4">
    <name type="scientific">Medicago truncatula</name>
    <name type="common">Barrel medic</name>
    <name type="synonym">Medicago tribuloides</name>
    <dbReference type="NCBI Taxonomy" id="3880"/>
    <lineage>
        <taxon>Eukaryota</taxon>
        <taxon>Viridiplantae</taxon>
        <taxon>Streptophyta</taxon>
        <taxon>Embryophyta</taxon>
        <taxon>Tracheophyta</taxon>
        <taxon>Spermatophyta</taxon>
        <taxon>Magnoliopsida</taxon>
        <taxon>eudicotyledons</taxon>
        <taxon>Gunneridae</taxon>
        <taxon>Pentapetalae</taxon>
        <taxon>rosids</taxon>
        <taxon>fabids</taxon>
        <taxon>Fabales</taxon>
        <taxon>Fabaceae</taxon>
        <taxon>Papilionoideae</taxon>
        <taxon>50 kb inversion clade</taxon>
        <taxon>NPAAA clade</taxon>
        <taxon>Hologalegina</taxon>
        <taxon>IRL clade</taxon>
        <taxon>Trifolieae</taxon>
        <taxon>Medicago</taxon>
    </lineage>
</organism>
<accession>A0A072UW86</accession>
<evidence type="ECO:0000313" key="3">
    <source>
        <dbReference type="EnsemblPlants" id="KEH30125"/>
    </source>
</evidence>
<protein>
    <submittedName>
        <fullName evidence="2 3">Uncharacterized protein</fullName>
    </submittedName>
</protein>
<feature type="compositionally biased region" description="Gly residues" evidence="1">
    <location>
        <begin position="52"/>
        <end position="61"/>
    </location>
</feature>
<feature type="region of interest" description="Disordered" evidence="1">
    <location>
        <begin position="25"/>
        <end position="61"/>
    </location>
</feature>
<reference evidence="2 4" key="2">
    <citation type="journal article" date="2014" name="BMC Genomics">
        <title>An improved genome release (version Mt4.0) for the model legume Medicago truncatula.</title>
        <authorList>
            <person name="Tang H."/>
            <person name="Krishnakumar V."/>
            <person name="Bidwell S."/>
            <person name="Rosen B."/>
            <person name="Chan A."/>
            <person name="Zhou S."/>
            <person name="Gentzbittel L."/>
            <person name="Childs K.L."/>
            <person name="Yandell M."/>
            <person name="Gundlach H."/>
            <person name="Mayer K.F."/>
            <person name="Schwartz D.C."/>
            <person name="Town C.D."/>
        </authorList>
    </citation>
    <scope>GENOME REANNOTATION</scope>
    <source>
        <strain evidence="2">A17</strain>
        <strain evidence="3 4">cv. Jemalong A17</strain>
    </source>
</reference>
<evidence type="ECO:0000313" key="2">
    <source>
        <dbReference type="EMBL" id="KEH30125.1"/>
    </source>
</evidence>
<dbReference type="EMBL" id="CM001220">
    <property type="protein sequence ID" value="KEH30125.1"/>
    <property type="molecule type" value="Genomic_DNA"/>
</dbReference>
<evidence type="ECO:0000313" key="4">
    <source>
        <dbReference type="Proteomes" id="UP000002051"/>
    </source>
</evidence>
<evidence type="ECO:0000256" key="1">
    <source>
        <dbReference type="SAM" id="MobiDB-lite"/>
    </source>
</evidence>
<dbReference type="EnsemblPlants" id="KEH30125">
    <property type="protein sequence ID" value="KEH30125"/>
    <property type="gene ID" value="MTR_4g063680"/>
</dbReference>
<keyword evidence="4" id="KW-1185">Reference proteome</keyword>